<dbReference type="PRINTS" id="PR00412">
    <property type="entry name" value="EPOXHYDRLASE"/>
</dbReference>
<dbReference type="Gene3D" id="3.40.50.1820">
    <property type="entry name" value="alpha/beta hydrolase"/>
    <property type="match status" value="1"/>
</dbReference>
<name>A0AAX2R705_9BACT</name>
<dbReference type="Pfam" id="PF12697">
    <property type="entry name" value="Abhydrolase_6"/>
    <property type="match status" value="1"/>
</dbReference>
<comment type="caution">
    <text evidence="2">The sequence shown here is derived from an EMBL/GenBank/DDBJ whole genome shotgun (WGS) entry which is preliminary data.</text>
</comment>
<dbReference type="Proteomes" id="UP000294834">
    <property type="component" value="Unassembled WGS sequence"/>
</dbReference>
<accession>A0AAX2R705</accession>
<dbReference type="GO" id="GO:0016787">
    <property type="term" value="F:hydrolase activity"/>
    <property type="evidence" value="ECO:0007669"/>
    <property type="project" value="UniProtKB-KW"/>
</dbReference>
<evidence type="ECO:0000313" key="2">
    <source>
        <dbReference type="EMBL" id="TDB08861.1"/>
    </source>
</evidence>
<reference evidence="2 3" key="1">
    <citation type="journal article" date="2019" name="Nat. Microbiol.">
        <title>Genomic variation and strain-specific functional adaptation in the human gut microbiome during early life.</title>
        <authorList>
            <person name="Vatanen T."/>
            <person name="Plichta D.R."/>
            <person name="Somani J."/>
            <person name="Munch P.C."/>
            <person name="Arthur T.D."/>
            <person name="Hall A.B."/>
            <person name="Rudolf S."/>
            <person name="Oakeley E.J."/>
            <person name="Ke X."/>
            <person name="Young R.A."/>
            <person name="Haiser H.J."/>
            <person name="Kolde R."/>
            <person name="Yassour M."/>
            <person name="Luopajarvi K."/>
            <person name="Siljander H."/>
            <person name="Virtanen S.M."/>
            <person name="Ilonen J."/>
            <person name="Uibo R."/>
            <person name="Tillmann V."/>
            <person name="Mokurov S."/>
            <person name="Dorshakova N."/>
            <person name="Porter J.A."/>
            <person name="McHardy A.C."/>
            <person name="Lahdesmaki H."/>
            <person name="Vlamakis H."/>
            <person name="Huttenhower C."/>
            <person name="Knip M."/>
            <person name="Xavier R.J."/>
        </authorList>
    </citation>
    <scope>NUCLEOTIDE SEQUENCE [LARGE SCALE GENOMIC DNA]</scope>
    <source>
        <strain evidence="2 3">RJX1052</strain>
    </source>
</reference>
<protein>
    <submittedName>
        <fullName evidence="2">Alpha/beta hydrolase</fullName>
    </submittedName>
</protein>
<organism evidence="2 3">
    <name type="scientific">Phocaeicola dorei</name>
    <dbReference type="NCBI Taxonomy" id="357276"/>
    <lineage>
        <taxon>Bacteria</taxon>
        <taxon>Pseudomonadati</taxon>
        <taxon>Bacteroidota</taxon>
        <taxon>Bacteroidia</taxon>
        <taxon>Bacteroidales</taxon>
        <taxon>Bacteroidaceae</taxon>
        <taxon>Phocaeicola</taxon>
    </lineage>
</organism>
<dbReference type="AlphaFoldDB" id="A0AAX2R705"/>
<feature type="domain" description="AB hydrolase-1" evidence="1">
    <location>
        <begin position="53"/>
        <end position="292"/>
    </location>
</feature>
<sequence>MNKNILIIICLLILSGLTGLYSQDTGDVQVKSGYVKVPEGSLYYEEAGTGEPLIFIHGHSLDRRMWNEQFFKFAKHYRAIRYDLRGYGISSKQTEDFQFTHAEDLVALMDALHIRKAHIVGLSLGGFVGADMLGCFPDRMLSAFLASGNIRKSKGPSEPMTKEEAAKRDEEIAALEKKGVDVMKKEWFEGLMQSGGTRKERMRVPLWEMIDDWDAWQPLHKEVRVIIGLDAYAKLKENHPQVPTLIVEGRSPGNRYSDHPEILDYLPNGKLKVLDDCGHMMNMEQPEAFNEALEEFLNDLE</sequence>
<dbReference type="PANTHER" id="PTHR43798">
    <property type="entry name" value="MONOACYLGLYCEROL LIPASE"/>
    <property type="match status" value="1"/>
</dbReference>
<dbReference type="InterPro" id="IPR000073">
    <property type="entry name" value="AB_hydrolase_1"/>
</dbReference>
<dbReference type="EMBL" id="SLTX01000001">
    <property type="protein sequence ID" value="TDB08861.1"/>
    <property type="molecule type" value="Genomic_DNA"/>
</dbReference>
<dbReference type="InterPro" id="IPR000639">
    <property type="entry name" value="Epox_hydrolase-like"/>
</dbReference>
<keyword evidence="2" id="KW-0378">Hydrolase</keyword>
<gene>
    <name evidence="2" type="ORF">E1J06_16515</name>
</gene>
<dbReference type="KEGG" id="bdh:GV66_00640"/>
<dbReference type="InterPro" id="IPR029058">
    <property type="entry name" value="AB_hydrolase_fold"/>
</dbReference>
<proteinExistence type="predicted"/>
<dbReference type="InterPro" id="IPR050266">
    <property type="entry name" value="AB_hydrolase_sf"/>
</dbReference>
<dbReference type="SUPFAM" id="SSF53474">
    <property type="entry name" value="alpha/beta-Hydrolases"/>
    <property type="match status" value="1"/>
</dbReference>
<evidence type="ECO:0000313" key="3">
    <source>
        <dbReference type="Proteomes" id="UP000294834"/>
    </source>
</evidence>
<evidence type="ECO:0000259" key="1">
    <source>
        <dbReference type="Pfam" id="PF12697"/>
    </source>
</evidence>